<sequence>MKGYRGYAMDSMKRAALLALILIGLCVSAGCFGPIPGAGQTETEYRTVAAGPGREIVVQNRNGNVHLEAWDRDYVEITAEMRTSFFRSELDRAEIPVSDSDTLLIETRHSGQNVRVQVDYRINVPADAEVTRITTTNGAIVAENARVARAEASNGPITLRGTRGDVSMVTSNGPIEVEDVSGFVAAATSNGGITARNVSGIADLKASNGAIVADLPAMRDDVSIATSNGAVTIRVSAGLDADVLLQTSNGRIAVHDLPLTFRQYSDRFVQGVLGSGGHTLSVSTSNAAIELFPLS</sequence>
<comment type="caution">
    <text evidence="2">The sequence shown here is derived from an EMBL/GenBank/DDBJ whole genome shotgun (WGS) entry which is preliminary data.</text>
</comment>
<dbReference type="AlphaFoldDB" id="A0A0W8FDK5"/>
<dbReference type="Pfam" id="PF13349">
    <property type="entry name" value="DUF4097"/>
    <property type="match status" value="1"/>
</dbReference>
<evidence type="ECO:0000313" key="2">
    <source>
        <dbReference type="EMBL" id="KUG18943.1"/>
    </source>
</evidence>
<dbReference type="PROSITE" id="PS51257">
    <property type="entry name" value="PROKAR_LIPOPROTEIN"/>
    <property type="match status" value="1"/>
</dbReference>
<organism evidence="2">
    <name type="scientific">hydrocarbon metagenome</name>
    <dbReference type="NCBI Taxonomy" id="938273"/>
    <lineage>
        <taxon>unclassified sequences</taxon>
        <taxon>metagenomes</taxon>
        <taxon>ecological metagenomes</taxon>
    </lineage>
</organism>
<reference evidence="2" key="1">
    <citation type="journal article" date="2015" name="Proc. Natl. Acad. Sci. U.S.A.">
        <title>Networks of energetic and metabolic interactions define dynamics in microbial communities.</title>
        <authorList>
            <person name="Embree M."/>
            <person name="Liu J.K."/>
            <person name="Al-Bassam M.M."/>
            <person name="Zengler K."/>
        </authorList>
    </citation>
    <scope>NUCLEOTIDE SEQUENCE</scope>
</reference>
<gene>
    <name evidence="2" type="ORF">ASZ90_011339</name>
</gene>
<accession>A0A0W8FDK5</accession>
<feature type="domain" description="DUF4097" evidence="1">
    <location>
        <begin position="55"/>
        <end position="289"/>
    </location>
</feature>
<protein>
    <recommendedName>
        <fullName evidence="1">DUF4097 domain-containing protein</fullName>
    </recommendedName>
</protein>
<dbReference type="InterPro" id="IPR025164">
    <property type="entry name" value="Toastrack_DUF4097"/>
</dbReference>
<name>A0A0W8FDK5_9ZZZZ</name>
<evidence type="ECO:0000259" key="1">
    <source>
        <dbReference type="Pfam" id="PF13349"/>
    </source>
</evidence>
<proteinExistence type="predicted"/>
<dbReference type="EMBL" id="LNQE01001345">
    <property type="protein sequence ID" value="KUG18943.1"/>
    <property type="molecule type" value="Genomic_DNA"/>
</dbReference>